<dbReference type="Proteomes" id="UP000461409">
    <property type="component" value="Unassembled WGS sequence"/>
</dbReference>
<reference evidence="1 2" key="2">
    <citation type="submission" date="2020-02" db="EMBL/GenBank/DDBJ databases">
        <title>Erythrobacter dongmakensis sp. nov., isolated from a tidal mudflat.</title>
        <authorList>
            <person name="Kim I.S."/>
        </authorList>
    </citation>
    <scope>NUCLEOTIDE SEQUENCE [LARGE SCALE GENOMIC DNA]</scope>
    <source>
        <strain evidence="1 2">GH3-10</strain>
    </source>
</reference>
<gene>
    <name evidence="1" type="ORF">GRF63_04120</name>
</gene>
<evidence type="ECO:0000313" key="1">
    <source>
        <dbReference type="EMBL" id="MWV27086.1"/>
    </source>
</evidence>
<accession>A0A844XAU7</accession>
<reference evidence="1 2" key="1">
    <citation type="submission" date="2019-12" db="EMBL/GenBank/DDBJ databases">
        <authorList>
            <person name="Lee S.D."/>
        </authorList>
    </citation>
    <scope>NUCLEOTIDE SEQUENCE [LARGE SCALE GENOMIC DNA]</scope>
    <source>
        <strain evidence="1 2">GH3-10</strain>
    </source>
</reference>
<protein>
    <submittedName>
        <fullName evidence="1">DUF4350 domain-containing protein</fullName>
    </submittedName>
</protein>
<proteinExistence type="predicted"/>
<dbReference type="AlphaFoldDB" id="A0A844XAU7"/>
<comment type="caution">
    <text evidence="1">The sequence shown here is derived from an EMBL/GenBank/DDBJ whole genome shotgun (WGS) entry which is preliminary data.</text>
</comment>
<keyword evidence="2" id="KW-1185">Reference proteome</keyword>
<name>A0A844XAU7_9SPHN</name>
<organism evidence="1 2">
    <name type="scientific">Aurantiacibacter rhizosphaerae</name>
    <dbReference type="NCBI Taxonomy" id="2691582"/>
    <lineage>
        <taxon>Bacteria</taxon>
        <taxon>Pseudomonadati</taxon>
        <taxon>Pseudomonadota</taxon>
        <taxon>Alphaproteobacteria</taxon>
        <taxon>Sphingomonadales</taxon>
        <taxon>Erythrobacteraceae</taxon>
        <taxon>Aurantiacibacter</taxon>
    </lineage>
</organism>
<evidence type="ECO:0000313" key="2">
    <source>
        <dbReference type="Proteomes" id="UP000461409"/>
    </source>
</evidence>
<sequence length="417" mass="45133">MSRRTSPFSPGAVLALLLVGALAFLLLLYALGQGWTGQDESDGGNHAAANGLNGFSGLVSLLENTGENVTVSRNRADMEEYGLTIITPPLYSDAEEIDEIIQRRIDYASGPTLLILPKWIAAQVPANADVESGDGWVVLAGANSPGWFDELTIGNGTRLAIGQTGGWQGLGEAGDLPAPQQVQALVSDSENSMRAMLVDDEGDVLAAELIQSSDYDDYEHWPVIVVFEPDLMNNYGMGDEKRADVALQLIDEASFGDEMPIRFDLTLNGLAGAENLLTLAFRPPFLAATLCMLLASIVIGWRAFRRFGPPIAEAPAMAQGKRQLARNGAALVERVRRWHLLKKPYEDMIGRRVAKALGLRPADTQARETAIDSAVARRGHDGPSFSRLAADLRAAERPKDIIRAAQALRTFERTLTQ</sequence>
<dbReference type="EMBL" id="WUBR01000001">
    <property type="protein sequence ID" value="MWV27086.1"/>
    <property type="molecule type" value="Genomic_DNA"/>
</dbReference>
<dbReference type="RefSeq" id="WP_160484696.1">
    <property type="nucleotide sequence ID" value="NZ_WUBR01000001.1"/>
</dbReference>